<evidence type="ECO:0000256" key="1">
    <source>
        <dbReference type="SAM" id="SignalP"/>
    </source>
</evidence>
<keyword evidence="3" id="KW-1185">Reference proteome</keyword>
<gene>
    <name evidence="2" type="ORF">GCM10009759_79510</name>
</gene>
<dbReference type="Proteomes" id="UP001500897">
    <property type="component" value="Unassembled WGS sequence"/>
</dbReference>
<feature type="chain" id="PRO_5045751194" description="Secreted protein" evidence="1">
    <location>
        <begin position="22"/>
        <end position="160"/>
    </location>
</feature>
<proteinExistence type="predicted"/>
<protein>
    <recommendedName>
        <fullName evidence="4">Secreted protein</fullName>
    </recommendedName>
</protein>
<name>A0ABN2YJS1_9ACTN</name>
<feature type="signal peptide" evidence="1">
    <location>
        <begin position="1"/>
        <end position="21"/>
    </location>
</feature>
<evidence type="ECO:0000313" key="2">
    <source>
        <dbReference type="EMBL" id="GAA2127064.1"/>
    </source>
</evidence>
<evidence type="ECO:0000313" key="3">
    <source>
        <dbReference type="Proteomes" id="UP001500897"/>
    </source>
</evidence>
<comment type="caution">
    <text evidence="2">The sequence shown here is derived from an EMBL/GenBank/DDBJ whole genome shotgun (WGS) entry which is preliminary data.</text>
</comment>
<keyword evidence="1" id="KW-0732">Signal</keyword>
<evidence type="ECO:0008006" key="4">
    <source>
        <dbReference type="Google" id="ProtNLM"/>
    </source>
</evidence>
<accession>A0ABN2YJS1</accession>
<sequence>MRRIVRAGVAAALLLSPVLTAVDAQAASADQLPKSGGVSVEINDGSASVKSGGIAPMSSTDLSSGTLYFTGVNGFRVGSSYDSMAASIKYVKNSGGQIYAEFAYEEGGYTHWDQGAFYQSAGETRSYAWGIVPLPANCAAIGKMWVSGQQTFQTPPEHPC</sequence>
<organism evidence="2 3">
    <name type="scientific">Kitasatospora saccharophila</name>
    <dbReference type="NCBI Taxonomy" id="407973"/>
    <lineage>
        <taxon>Bacteria</taxon>
        <taxon>Bacillati</taxon>
        <taxon>Actinomycetota</taxon>
        <taxon>Actinomycetes</taxon>
        <taxon>Kitasatosporales</taxon>
        <taxon>Streptomycetaceae</taxon>
        <taxon>Kitasatospora</taxon>
    </lineage>
</organism>
<dbReference type="EMBL" id="BAAANS010000135">
    <property type="protein sequence ID" value="GAA2127064.1"/>
    <property type="molecule type" value="Genomic_DNA"/>
</dbReference>
<reference evidence="3" key="1">
    <citation type="journal article" date="2019" name="Int. J. Syst. Evol. Microbiol.">
        <title>The Global Catalogue of Microorganisms (GCM) 10K type strain sequencing project: providing services to taxonomists for standard genome sequencing and annotation.</title>
        <authorList>
            <consortium name="The Broad Institute Genomics Platform"/>
            <consortium name="The Broad Institute Genome Sequencing Center for Infectious Disease"/>
            <person name="Wu L."/>
            <person name="Ma J."/>
        </authorList>
    </citation>
    <scope>NUCLEOTIDE SEQUENCE [LARGE SCALE GENOMIC DNA]</scope>
    <source>
        <strain evidence="3">JCM 14559</strain>
    </source>
</reference>